<proteinExistence type="predicted"/>
<gene>
    <name evidence="2" type="ORF">KOBFAEHK_00029</name>
</gene>
<name>A0A8E7C0F7_9VIRU</name>
<feature type="compositionally biased region" description="Acidic residues" evidence="1">
    <location>
        <begin position="68"/>
        <end position="78"/>
    </location>
</feature>
<dbReference type="EMBL" id="MW248106">
    <property type="protein sequence ID" value="QVW09644.1"/>
    <property type="molecule type" value="Genomic_DNA"/>
</dbReference>
<feature type="compositionally biased region" description="Acidic residues" evidence="1">
    <location>
        <begin position="443"/>
        <end position="454"/>
    </location>
</feature>
<evidence type="ECO:0000256" key="1">
    <source>
        <dbReference type="SAM" id="MobiDB-lite"/>
    </source>
</evidence>
<organism evidence="2">
    <name type="scientific">White spot syndrome virus</name>
    <dbReference type="NCBI Taxonomy" id="342409"/>
    <lineage>
        <taxon>Viruses</taxon>
        <taxon>Viruses incertae sedis</taxon>
        <taxon>Naldaviricetes</taxon>
        <taxon>Nimaviridae</taxon>
        <taxon>Whispovirus</taxon>
    </lineage>
</organism>
<protein>
    <recommendedName>
        <fullName evidence="3">Wsv260</fullName>
    </recommendedName>
</protein>
<feature type="compositionally biased region" description="Low complexity" evidence="1">
    <location>
        <begin position="30"/>
        <end position="44"/>
    </location>
</feature>
<evidence type="ECO:0008006" key="3">
    <source>
        <dbReference type="Google" id="ProtNLM"/>
    </source>
</evidence>
<feature type="region of interest" description="Disordered" evidence="1">
    <location>
        <begin position="1"/>
        <end position="95"/>
    </location>
</feature>
<feature type="region of interest" description="Disordered" evidence="1">
    <location>
        <begin position="340"/>
        <end position="378"/>
    </location>
</feature>
<reference evidence="2" key="1">
    <citation type="submission" date="2020-11" db="EMBL/GenBank/DDBJ databases">
        <title>Report of three genome sequences of White spot syndrome virus from India.</title>
        <authorList>
            <person name="Rajendran K.V."/>
            <person name="Kulkarni A."/>
            <person name="Deepika A."/>
            <person name="Manabesh M."/>
            <person name="Sanath Kumar H."/>
            <person name="Bedekar M.K."/>
            <person name="Rosalind George M."/>
            <person name="John K.R."/>
            <person name="Bass D."/>
            <person name="van Aerle R."/>
        </authorList>
    </citation>
    <scope>NUCLEOTIDE SEQUENCE</scope>
    <source>
        <strain evidence="2">PG1</strain>
    </source>
</reference>
<sequence length="923" mass="103191">MESIKEQQQQQQPTVTFSEEPDQVYEFEDTTTTSAKKPTPSKAKFAAGRRMVSKQRRNTIRSPHTETVEEVVGEEEEQQQQTPPEITPAEKKQQSLQELDALMGKVPAHLDVSVLAKSVAEFLENDEDEDEELEKNKKAQKSVLFNSVMNSGRTELSPSTFCDGCVSKVKSAFEGKDLVSNIVKVEGEAVKKTAIATDTTKLANLFLGCMNLQFHEHVTIETLNKKALDKGGPLFTLKLSDAVYVDEMDLEKKRQIFGSNGDKSLFKELGGNYIDSAIKSTGLVMSTPSSSSTKKAGTHFKTTNQIVEESVTESMRNGCCCFKNDKWLAKRESNLKSLNNTVFGEEDDEKSAYAYSDSEDEDEDENEEEVDYDYNNETIESSVGNVIKNLIRKTIGLSDVEEEKEEGEQSEEEEEDSDDDDDDASSVCSSSSSSSSVTVVAAAEEEEEEDEEDKDKDTATVVEDEDDKESVISSSSEDSEEDEDDDGATSQCSEVVFGDVTECEFDESDGNPLYLASDNSFRPSASVTKYPQSEEEMDVSLLSKNRSTPVCLSLCRHSSGCITNSFNMSTILKSLKLFPAGTEAAEDCVHIESTKKKDEDEDEEDQGLDLQNSQYYSVLVDVDNLIIFSMGSTTYESSMVEVDYDKSFWSSFDKSVKPYCESKKSALINALCEDNVTAKVYATVHTLAIPFCESMPINHINNTTPYGSYKTFRISLPGNFSGQHNDINNNWRSDMYTKMVENLLKREVVENKTHSRRYVRNLIVDGGVGENSGNYLKVHENNEDIFGSIEANSMSAKTAAAAFKNVAKKCDLIQTTTNDILTGPFKQYLIDYKYNSARKNIIMEPCEGDETTAHEMKRAQDAYKQALHRAKITASSISLRGIWHEMITRDMNTTYNSMFMYIPDFYKYVQVSPVNVSPLYMLD</sequence>
<feature type="compositionally biased region" description="Acidic residues" evidence="1">
    <location>
        <begin position="399"/>
        <end position="424"/>
    </location>
</feature>
<feature type="compositionally biased region" description="Acidic residues" evidence="1">
    <location>
        <begin position="357"/>
        <end position="374"/>
    </location>
</feature>
<evidence type="ECO:0000313" key="2">
    <source>
        <dbReference type="EMBL" id="QVW09644.1"/>
    </source>
</evidence>
<accession>A0A8E7C0F7</accession>
<feature type="compositionally biased region" description="Acidic residues" evidence="1">
    <location>
        <begin position="477"/>
        <end position="487"/>
    </location>
</feature>
<feature type="compositionally biased region" description="Acidic residues" evidence="1">
    <location>
        <begin position="19"/>
        <end position="29"/>
    </location>
</feature>
<feature type="compositionally biased region" description="Low complexity" evidence="1">
    <location>
        <begin position="425"/>
        <end position="442"/>
    </location>
</feature>
<feature type="region of interest" description="Disordered" evidence="1">
    <location>
        <begin position="398"/>
        <end position="491"/>
    </location>
</feature>